<keyword evidence="4" id="KW-1185">Reference proteome</keyword>
<keyword evidence="2" id="KW-0812">Transmembrane</keyword>
<reference evidence="3" key="1">
    <citation type="submission" date="2020-05" db="EMBL/GenBank/DDBJ databases">
        <title>Mycena genomes resolve the evolution of fungal bioluminescence.</title>
        <authorList>
            <person name="Tsai I.J."/>
        </authorList>
    </citation>
    <scope>NUCLEOTIDE SEQUENCE</scope>
    <source>
        <strain evidence="3">171206Taipei</strain>
    </source>
</reference>
<evidence type="ECO:0000256" key="2">
    <source>
        <dbReference type="SAM" id="Phobius"/>
    </source>
</evidence>
<organism evidence="3 4">
    <name type="scientific">Mycena indigotica</name>
    <dbReference type="NCBI Taxonomy" id="2126181"/>
    <lineage>
        <taxon>Eukaryota</taxon>
        <taxon>Fungi</taxon>
        <taxon>Dikarya</taxon>
        <taxon>Basidiomycota</taxon>
        <taxon>Agaricomycotina</taxon>
        <taxon>Agaricomycetes</taxon>
        <taxon>Agaricomycetidae</taxon>
        <taxon>Agaricales</taxon>
        <taxon>Marasmiineae</taxon>
        <taxon>Mycenaceae</taxon>
        <taxon>Mycena</taxon>
    </lineage>
</organism>
<dbReference type="AlphaFoldDB" id="A0A8H6WE97"/>
<feature type="transmembrane region" description="Helical" evidence="2">
    <location>
        <begin position="39"/>
        <end position="67"/>
    </location>
</feature>
<comment type="caution">
    <text evidence="3">The sequence shown here is derived from an EMBL/GenBank/DDBJ whole genome shotgun (WGS) entry which is preliminary data.</text>
</comment>
<keyword evidence="2" id="KW-1133">Transmembrane helix</keyword>
<gene>
    <name evidence="3" type="ORF">MIND_00064700</name>
</gene>
<feature type="transmembrane region" description="Helical" evidence="2">
    <location>
        <begin position="221"/>
        <end position="241"/>
    </location>
</feature>
<accession>A0A8H6WE97</accession>
<dbReference type="RefSeq" id="XP_037225517.1">
    <property type="nucleotide sequence ID" value="XM_037357607.1"/>
</dbReference>
<sequence>MNRPNHLRETISRFENVYVKPMKEYVKEAYTQSPFTTTVLVIFAASSITPIVSAVALAFFALCLSLAVCSLAILGIALSLAIVLSTTLVSSTALALVGLAIARRKSIFAARDTNNRGQDSEAIDSDSTPEAVKPRPRSFAHIFARLRPRAVHPQRRKLRLLLFIAGCEVISRLHFPRIIRYSFLYRTFLGPTLFGPWGQRGHPLQRLLSLPFFLTRRSVRILFPLLWSKPLIFFTLGAFILSGKLRRNLIRFTIRLGRTSYARFQQSELADALGSVPWKEYAATGLEHGEAMGRAMIASLVALLRALDDATAESRAGNAQDGPTATSQVSGPQDNDSTESYEMVPPAAEQTTSTLRARNTVQADGEEY</sequence>
<feature type="compositionally biased region" description="Polar residues" evidence="1">
    <location>
        <begin position="349"/>
        <end position="362"/>
    </location>
</feature>
<dbReference type="Proteomes" id="UP000636479">
    <property type="component" value="Unassembled WGS sequence"/>
</dbReference>
<feature type="compositionally biased region" description="Polar residues" evidence="1">
    <location>
        <begin position="321"/>
        <end position="340"/>
    </location>
</feature>
<evidence type="ECO:0000256" key="1">
    <source>
        <dbReference type="SAM" id="MobiDB-lite"/>
    </source>
</evidence>
<proteinExistence type="predicted"/>
<feature type="region of interest" description="Disordered" evidence="1">
    <location>
        <begin position="314"/>
        <end position="368"/>
    </location>
</feature>
<evidence type="ECO:0000313" key="3">
    <source>
        <dbReference type="EMBL" id="KAF7315494.1"/>
    </source>
</evidence>
<dbReference type="EMBL" id="JACAZF010000001">
    <property type="protein sequence ID" value="KAF7315494.1"/>
    <property type="molecule type" value="Genomic_DNA"/>
</dbReference>
<feature type="transmembrane region" description="Helical" evidence="2">
    <location>
        <begin position="73"/>
        <end position="101"/>
    </location>
</feature>
<name>A0A8H6WE97_9AGAR</name>
<protein>
    <submittedName>
        <fullName evidence="3">Uncharacterized protein</fullName>
    </submittedName>
</protein>
<dbReference type="GeneID" id="59340123"/>
<keyword evidence="2" id="KW-0472">Membrane</keyword>
<evidence type="ECO:0000313" key="4">
    <source>
        <dbReference type="Proteomes" id="UP000636479"/>
    </source>
</evidence>
<dbReference type="OrthoDB" id="3036966at2759"/>